<proteinExistence type="predicted"/>
<dbReference type="AlphaFoldDB" id="A0A9W4XKY0"/>
<feature type="compositionally biased region" description="Polar residues" evidence="3">
    <location>
        <begin position="591"/>
        <end position="604"/>
    </location>
</feature>
<dbReference type="Pfam" id="PF04082">
    <property type="entry name" value="Fungal_trans"/>
    <property type="match status" value="1"/>
</dbReference>
<feature type="compositionally biased region" description="Gly residues" evidence="3">
    <location>
        <begin position="677"/>
        <end position="692"/>
    </location>
</feature>
<dbReference type="Proteomes" id="UP001152607">
    <property type="component" value="Unassembled WGS sequence"/>
</dbReference>
<evidence type="ECO:0000259" key="4">
    <source>
        <dbReference type="PROSITE" id="PS50048"/>
    </source>
</evidence>
<dbReference type="CDD" id="cd00067">
    <property type="entry name" value="GAL4"/>
    <property type="match status" value="1"/>
</dbReference>
<dbReference type="GO" id="GO:0006351">
    <property type="term" value="P:DNA-templated transcription"/>
    <property type="evidence" value="ECO:0007669"/>
    <property type="project" value="InterPro"/>
</dbReference>
<dbReference type="PANTHER" id="PTHR31668:SF20">
    <property type="entry name" value="ZN(II)2CYS6 TRANSCRIPTION FACTOR (EUROFUNG)"/>
    <property type="match status" value="1"/>
</dbReference>
<dbReference type="InterPro" id="IPR036864">
    <property type="entry name" value="Zn2-C6_fun-type_DNA-bd_sf"/>
</dbReference>
<feature type="domain" description="Zn(2)-C6 fungal-type" evidence="4">
    <location>
        <begin position="13"/>
        <end position="44"/>
    </location>
</feature>
<evidence type="ECO:0000313" key="6">
    <source>
        <dbReference type="Proteomes" id="UP001152607"/>
    </source>
</evidence>
<feature type="compositionally biased region" description="Low complexity" evidence="3">
    <location>
        <begin position="567"/>
        <end position="589"/>
    </location>
</feature>
<dbReference type="CDD" id="cd12148">
    <property type="entry name" value="fungal_TF_MHR"/>
    <property type="match status" value="1"/>
</dbReference>
<dbReference type="SUPFAM" id="SSF57701">
    <property type="entry name" value="Zn2/Cys6 DNA-binding domain"/>
    <property type="match status" value="1"/>
</dbReference>
<dbReference type="InterPro" id="IPR001138">
    <property type="entry name" value="Zn2Cys6_DnaBD"/>
</dbReference>
<dbReference type="PANTHER" id="PTHR31668">
    <property type="entry name" value="GLUCOSE TRANSPORT TRANSCRIPTION REGULATOR RGT1-RELATED-RELATED"/>
    <property type="match status" value="1"/>
</dbReference>
<dbReference type="OrthoDB" id="4132249at2759"/>
<comment type="caution">
    <text evidence="5">The sequence shown here is derived from an EMBL/GenBank/DDBJ whole genome shotgun (WGS) entry which is preliminary data.</text>
</comment>
<dbReference type="PROSITE" id="PS50048">
    <property type="entry name" value="ZN2_CY6_FUNGAL_2"/>
    <property type="match status" value="1"/>
</dbReference>
<dbReference type="PROSITE" id="PS00463">
    <property type="entry name" value="ZN2_CY6_FUNGAL_1"/>
    <property type="match status" value="1"/>
</dbReference>
<gene>
    <name evidence="5" type="ORF">PDIGIT_LOCUS8849</name>
</gene>
<dbReference type="SMART" id="SM00906">
    <property type="entry name" value="Fungal_trans"/>
    <property type="match status" value="1"/>
</dbReference>
<dbReference type="SMART" id="SM00066">
    <property type="entry name" value="GAL4"/>
    <property type="match status" value="1"/>
</dbReference>
<evidence type="ECO:0000256" key="1">
    <source>
        <dbReference type="ARBA" id="ARBA00022723"/>
    </source>
</evidence>
<evidence type="ECO:0000256" key="3">
    <source>
        <dbReference type="SAM" id="MobiDB-lite"/>
    </source>
</evidence>
<dbReference type="Gene3D" id="4.10.240.10">
    <property type="entry name" value="Zn(2)-C6 fungal-type DNA-binding domain"/>
    <property type="match status" value="1"/>
</dbReference>
<name>A0A9W4XKY0_9PLEO</name>
<feature type="compositionally biased region" description="Polar residues" evidence="3">
    <location>
        <begin position="612"/>
        <end position="623"/>
    </location>
</feature>
<dbReference type="GO" id="GO:0000981">
    <property type="term" value="F:DNA-binding transcription factor activity, RNA polymerase II-specific"/>
    <property type="evidence" value="ECO:0007669"/>
    <property type="project" value="InterPro"/>
</dbReference>
<keyword evidence="6" id="KW-1185">Reference proteome</keyword>
<dbReference type="GO" id="GO:0003677">
    <property type="term" value="F:DNA binding"/>
    <property type="evidence" value="ECO:0007669"/>
    <property type="project" value="InterPro"/>
</dbReference>
<feature type="region of interest" description="Disordered" evidence="3">
    <location>
        <begin position="566"/>
        <end position="623"/>
    </location>
</feature>
<dbReference type="InterPro" id="IPR050797">
    <property type="entry name" value="Carb_Metab_Trans_Reg"/>
</dbReference>
<reference evidence="5" key="1">
    <citation type="submission" date="2023-01" db="EMBL/GenBank/DDBJ databases">
        <authorList>
            <person name="Van Ghelder C."/>
            <person name="Rancurel C."/>
        </authorList>
    </citation>
    <scope>NUCLEOTIDE SEQUENCE</scope>
    <source>
        <strain evidence="5">CNCM I-4278</strain>
    </source>
</reference>
<dbReference type="GO" id="GO:0008270">
    <property type="term" value="F:zinc ion binding"/>
    <property type="evidence" value="ECO:0007669"/>
    <property type="project" value="InterPro"/>
</dbReference>
<organism evidence="5 6">
    <name type="scientific">Periconia digitata</name>
    <dbReference type="NCBI Taxonomy" id="1303443"/>
    <lineage>
        <taxon>Eukaryota</taxon>
        <taxon>Fungi</taxon>
        <taxon>Dikarya</taxon>
        <taxon>Ascomycota</taxon>
        <taxon>Pezizomycotina</taxon>
        <taxon>Dothideomycetes</taxon>
        <taxon>Pleosporomycetidae</taxon>
        <taxon>Pleosporales</taxon>
        <taxon>Massarineae</taxon>
        <taxon>Periconiaceae</taxon>
        <taxon>Periconia</taxon>
    </lineage>
</organism>
<evidence type="ECO:0000313" key="5">
    <source>
        <dbReference type="EMBL" id="CAI6335764.1"/>
    </source>
</evidence>
<feature type="region of interest" description="Disordered" evidence="3">
    <location>
        <begin position="669"/>
        <end position="692"/>
    </location>
</feature>
<keyword evidence="1" id="KW-0479">Metal-binding</keyword>
<dbReference type="Pfam" id="PF00172">
    <property type="entry name" value="Zn_clus"/>
    <property type="match status" value="1"/>
</dbReference>
<protein>
    <recommendedName>
        <fullName evidence="4">Zn(2)-C6 fungal-type domain-containing protein</fullName>
    </recommendedName>
</protein>
<keyword evidence="2" id="KW-0539">Nucleus</keyword>
<sequence length="692" mass="75752">MSTSSGSTPVKRACDSCHRRKVKCIGEGTNSCKNCVSAGLACTYNAIPQKKGPKGSRAKVLSELRESQRNAQLTTGLTHELGFDPRLVGTFARTPGLLPLALIESCLEFFFVNVYPSQPIIHRQRAQETVMSIEHSTEAYCMVVALCAYVMIQANMTVPPELLPRPEMAQLSNISIGHVLVEEAIRVRRGLDYLENPSHLSVLTSWFFYGCQFGLGRDNSAWSYLRCASTQAHLLGWHDEETYKSDPLDNSRRRVLYWLLYIAERTHALHKHRPISLFPTIHPPSLDEIQNERPIASGLDMMINLYKPVDDTFVNVWNKVRAHPNPTWTAQVQNQLSEALPSYFDCTESQAVDLRVTQQWLRTMLWQLCVSQGLVSSVAADNCMTFKYPIEVSRDLLSLTQQFSQHAMEVHGVGLVEKLFDIACCLTDVVACIPFSPDAFALGPRDYVSRFLTLFSALHGGQTRYLQLLVAKVSEVLPNLPLPRSLNISPLGAGLGLTPNSLGAVPSNLGDDLSSIGTVTSPSYPSTELIRQLAAQTGAQLPFNTAAQHSLLQAPAARVEDLSLYDSPAPHSAHSSGSAPPSQSGTPGPYDTTSQPRSQLTTQAHGHPAHSIPSSHPQHATVQSHQLGINTAAYDPRFTVQNFPVDPSMVYKQDEVDTTGHIHSQSNLYAHGSHGASRGGIGHGRGHGGFGS</sequence>
<accession>A0A9W4XKY0</accession>
<evidence type="ECO:0000256" key="2">
    <source>
        <dbReference type="ARBA" id="ARBA00023242"/>
    </source>
</evidence>
<dbReference type="EMBL" id="CAOQHR010000006">
    <property type="protein sequence ID" value="CAI6335764.1"/>
    <property type="molecule type" value="Genomic_DNA"/>
</dbReference>
<dbReference type="InterPro" id="IPR007219">
    <property type="entry name" value="XnlR_reg_dom"/>
</dbReference>